<proteinExistence type="predicted"/>
<dbReference type="Pfam" id="PF11046">
    <property type="entry name" value="HycA_repressor"/>
    <property type="match status" value="1"/>
</dbReference>
<evidence type="ECO:0000313" key="1">
    <source>
        <dbReference type="EMBL" id="PHH05583.1"/>
    </source>
</evidence>
<sequence>MTLTELSEKAHFIAGQQRTLRAHWNHYGNSLVQAITLSKASLYLSVGCNNDSGLGFWLFDHFLIRVTPEQAFNGHIFNYTIEARDNEESVLIGRARLSDDGMLDGTIAIDQREAVLDHFLEKINGVYAALYAATERGESLTLATLAQHHAAV</sequence>
<dbReference type="Proteomes" id="UP000222768">
    <property type="component" value="Unassembled WGS sequence"/>
</dbReference>
<name>A0A2C5TDS2_9ENTR</name>
<dbReference type="GeneID" id="30331241"/>
<comment type="caution">
    <text evidence="1">The sequence shown here is derived from an EMBL/GenBank/DDBJ whole genome shotgun (WGS) entry which is preliminary data.</text>
</comment>
<protein>
    <submittedName>
        <fullName evidence="1">Transcriptional regulator</fullName>
    </submittedName>
</protein>
<dbReference type="KEGG" id="lax:APT61_04985"/>
<dbReference type="RefSeq" id="WP_032613542.1">
    <property type="nucleotide sequence ID" value="NZ_CBCXZU010000007.1"/>
</dbReference>
<gene>
    <name evidence="1" type="ORF">CRX53_17300</name>
</gene>
<dbReference type="InterPro" id="IPR021285">
    <property type="entry name" value="Tscrpt_reg_HycA"/>
</dbReference>
<dbReference type="EMBL" id="PDLK01000002">
    <property type="protein sequence ID" value="PHH05583.1"/>
    <property type="molecule type" value="Genomic_DNA"/>
</dbReference>
<reference evidence="2" key="1">
    <citation type="submission" date="2017-09" db="EMBL/GenBank/DDBJ databases">
        <title>FDA dAtabase for Regulatory Grade micrObial Sequences (FDA-ARGOS): Supporting development and validation of Infectious Disease Dx tests.</title>
        <authorList>
            <person name="Minogue T."/>
            <person name="Wolcott M."/>
            <person name="Wasieloski L."/>
            <person name="Aguilar W."/>
            <person name="Moore D."/>
            <person name="Tallon L."/>
            <person name="Sadzewicz L."/>
            <person name="Ott S."/>
            <person name="Zhao X."/>
            <person name="Nagaraj S."/>
            <person name="Vavikolanu K."/>
            <person name="Aluvathingal J."/>
            <person name="Nadendla S."/>
            <person name="Sichtig H."/>
        </authorList>
    </citation>
    <scope>NUCLEOTIDE SEQUENCE [LARGE SCALE GENOMIC DNA]</scope>
    <source>
        <strain evidence="2">FDAARGOS_404</strain>
    </source>
</reference>
<evidence type="ECO:0000313" key="2">
    <source>
        <dbReference type="Proteomes" id="UP000222768"/>
    </source>
</evidence>
<organism evidence="1 2">
    <name type="scientific">Leclercia adecarboxylata</name>
    <dbReference type="NCBI Taxonomy" id="83655"/>
    <lineage>
        <taxon>Bacteria</taxon>
        <taxon>Pseudomonadati</taxon>
        <taxon>Pseudomonadota</taxon>
        <taxon>Gammaproteobacteria</taxon>
        <taxon>Enterobacterales</taxon>
        <taxon>Enterobacteriaceae</taxon>
        <taxon>Leclercia</taxon>
    </lineage>
</organism>
<dbReference type="OrthoDB" id="6412952at2"/>
<dbReference type="AlphaFoldDB" id="A0A2C5TDS2"/>
<accession>A0A2C5TDS2</accession>